<keyword evidence="4 5" id="KW-0539">Nucleus</keyword>
<dbReference type="GO" id="GO:0003680">
    <property type="term" value="F:minor groove of adenine-thymine-rich DNA binding"/>
    <property type="evidence" value="ECO:0007669"/>
    <property type="project" value="UniProtKB-UniRule"/>
</dbReference>
<feature type="region of interest" description="Disordered" evidence="6">
    <location>
        <begin position="277"/>
        <end position="307"/>
    </location>
</feature>
<keyword evidence="1 5" id="KW-0805">Transcription regulation</keyword>
<dbReference type="SUPFAM" id="SSF117856">
    <property type="entry name" value="AF0104/ALDC/Ptd012-like"/>
    <property type="match status" value="1"/>
</dbReference>
<evidence type="ECO:0000259" key="7">
    <source>
        <dbReference type="PROSITE" id="PS51742"/>
    </source>
</evidence>
<dbReference type="InterPro" id="IPR005175">
    <property type="entry name" value="PPC_dom"/>
</dbReference>
<comment type="caution">
    <text evidence="8">The sequence shown here is derived from an EMBL/GenBank/DDBJ whole genome shotgun (WGS) entry which is preliminary data.</text>
</comment>
<keyword evidence="9" id="KW-1185">Reference proteome</keyword>
<reference evidence="8 9" key="1">
    <citation type="submission" date="2018-02" db="EMBL/GenBank/DDBJ databases">
        <title>Draft genome of wild Prunus yedoensis var. nudiflora.</title>
        <authorList>
            <person name="Baek S."/>
            <person name="Kim J.-H."/>
            <person name="Choi K."/>
            <person name="Kim G.-B."/>
            <person name="Cho A."/>
            <person name="Jang H."/>
            <person name="Shin C.-H."/>
            <person name="Yu H.-J."/>
            <person name="Mun J.-H."/>
        </authorList>
    </citation>
    <scope>NUCLEOTIDE SEQUENCE [LARGE SCALE GENOMIC DNA]</scope>
    <source>
        <strain evidence="9">cv. Jeju island</strain>
        <tissue evidence="8">Leaf</tissue>
    </source>
</reference>
<organism evidence="8 9">
    <name type="scientific">Prunus yedoensis var. nudiflora</name>
    <dbReference type="NCBI Taxonomy" id="2094558"/>
    <lineage>
        <taxon>Eukaryota</taxon>
        <taxon>Viridiplantae</taxon>
        <taxon>Streptophyta</taxon>
        <taxon>Embryophyta</taxon>
        <taxon>Tracheophyta</taxon>
        <taxon>Spermatophyta</taxon>
        <taxon>Magnoliopsida</taxon>
        <taxon>eudicotyledons</taxon>
        <taxon>Gunneridae</taxon>
        <taxon>Pentapetalae</taxon>
        <taxon>rosids</taxon>
        <taxon>fabids</taxon>
        <taxon>Rosales</taxon>
        <taxon>Rosaceae</taxon>
        <taxon>Amygdaloideae</taxon>
        <taxon>Amygdaleae</taxon>
        <taxon>Prunus</taxon>
    </lineage>
</organism>
<dbReference type="GO" id="GO:0005634">
    <property type="term" value="C:nucleus"/>
    <property type="evidence" value="ECO:0007669"/>
    <property type="project" value="UniProtKB-SubCell"/>
</dbReference>
<feature type="region of interest" description="Disordered" evidence="6">
    <location>
        <begin position="82"/>
        <end position="109"/>
    </location>
</feature>
<dbReference type="Proteomes" id="UP000250321">
    <property type="component" value="Unassembled WGS sequence"/>
</dbReference>
<name>A0A314UQD7_PRUYE</name>
<comment type="subcellular location">
    <subcellularLocation>
        <location evidence="5">Nucleus</location>
    </subcellularLocation>
</comment>
<protein>
    <recommendedName>
        <fullName evidence="5">AT-hook motif nuclear-localized protein</fullName>
    </recommendedName>
</protein>
<evidence type="ECO:0000256" key="3">
    <source>
        <dbReference type="ARBA" id="ARBA00023163"/>
    </source>
</evidence>
<feature type="domain" description="PPC" evidence="7">
    <location>
        <begin position="152"/>
        <end position="289"/>
    </location>
</feature>
<dbReference type="InterPro" id="IPR039605">
    <property type="entry name" value="AHL"/>
</dbReference>
<keyword evidence="3 5" id="KW-0804">Transcription</keyword>
<dbReference type="OrthoDB" id="1588495at2759"/>
<feature type="compositionally biased region" description="Polar residues" evidence="6">
    <location>
        <begin position="280"/>
        <end position="297"/>
    </location>
</feature>
<comment type="domain">
    <text evidence="5">The PPC domain mediates interactions between AHL proteins.</text>
</comment>
<evidence type="ECO:0000256" key="5">
    <source>
        <dbReference type="RuleBase" id="RU367031"/>
    </source>
</evidence>
<keyword evidence="2 5" id="KW-0238">DNA-binding</keyword>
<evidence type="ECO:0000256" key="1">
    <source>
        <dbReference type="ARBA" id="ARBA00023015"/>
    </source>
</evidence>
<dbReference type="AlphaFoldDB" id="A0A314UQD7"/>
<sequence>MEAKEGMSSGVRVGGAEAPSAYHGASNTENPTRVAGMPVADVSATNVGVDGATVVGAEAPSAYHGAPKTEDPTQVAGMPPANVAETNVGDDGATVKRKRGRPRKYGAGGTVTMAMSQMPGSPPAPGPAATYLLHEAPAMESGGDWSVILTPSTDYTPHVITAEPGEDLTFKIISVAEKGPRAIWIISANGAVSNVRLHRPDTDEGSVTLEGVFEIAHLSGSFMFYDNRGTMSGGLSVSLSGPNGSFIGGAVCGSLIAAGHVQVVVGSFIPGEPDVIPKEVTNQNSGEPQPNFGSSPPGQIENRAPAS</sequence>
<proteinExistence type="predicted"/>
<evidence type="ECO:0000313" key="8">
    <source>
        <dbReference type="EMBL" id="PQM39735.1"/>
    </source>
</evidence>
<dbReference type="EMBL" id="PJQY01003162">
    <property type="protein sequence ID" value="PQM39735.1"/>
    <property type="molecule type" value="Genomic_DNA"/>
</dbReference>
<feature type="compositionally biased region" description="Basic residues" evidence="6">
    <location>
        <begin position="95"/>
        <end position="104"/>
    </location>
</feature>
<dbReference type="PROSITE" id="PS51742">
    <property type="entry name" value="PPC"/>
    <property type="match status" value="1"/>
</dbReference>
<evidence type="ECO:0000256" key="2">
    <source>
        <dbReference type="ARBA" id="ARBA00023125"/>
    </source>
</evidence>
<comment type="function">
    <text evidence="5">Transcription factor that specifically binds AT-rich DNA sequences related to the nuclear matrix attachment regions (MARs).</text>
</comment>
<dbReference type="STRING" id="2094558.A0A314UQD7"/>
<dbReference type="CDD" id="cd11378">
    <property type="entry name" value="DUF296"/>
    <property type="match status" value="1"/>
</dbReference>
<feature type="region of interest" description="Disordered" evidence="6">
    <location>
        <begin position="1"/>
        <end position="32"/>
    </location>
</feature>
<dbReference type="PANTHER" id="PTHR31500:SF96">
    <property type="entry name" value="AT-HOOK MOTIF NUCLEAR-LOCALIZED PROTEIN 7"/>
    <property type="match status" value="1"/>
</dbReference>
<accession>A0A314UQD7</accession>
<gene>
    <name evidence="8" type="ORF">Pyn_30494</name>
</gene>
<dbReference type="Gene3D" id="3.30.1330.80">
    <property type="entry name" value="Hypothetical protein, similar to alpha- acetolactate decarboxylase, domain 2"/>
    <property type="match status" value="1"/>
</dbReference>
<evidence type="ECO:0000256" key="4">
    <source>
        <dbReference type="ARBA" id="ARBA00023242"/>
    </source>
</evidence>
<dbReference type="PANTHER" id="PTHR31500">
    <property type="entry name" value="AT-HOOK MOTIF NUCLEAR-LOCALIZED PROTEIN 9"/>
    <property type="match status" value="1"/>
</dbReference>
<evidence type="ECO:0000313" key="9">
    <source>
        <dbReference type="Proteomes" id="UP000250321"/>
    </source>
</evidence>
<evidence type="ECO:0000256" key="6">
    <source>
        <dbReference type="SAM" id="MobiDB-lite"/>
    </source>
</evidence>
<dbReference type="Pfam" id="PF03479">
    <property type="entry name" value="PCC"/>
    <property type="match status" value="1"/>
</dbReference>